<dbReference type="SUPFAM" id="SSF46785">
    <property type="entry name" value="Winged helix' DNA-binding domain"/>
    <property type="match status" value="1"/>
</dbReference>
<keyword evidence="3 6" id="KW-0238">DNA-binding</keyword>
<evidence type="ECO:0000256" key="2">
    <source>
        <dbReference type="ARBA" id="ARBA00023015"/>
    </source>
</evidence>
<protein>
    <submittedName>
        <fullName evidence="6">DNA-binding transcriptional LysR family regulator</fullName>
    </submittedName>
</protein>
<dbReference type="GO" id="GO:0006351">
    <property type="term" value="P:DNA-templated transcription"/>
    <property type="evidence" value="ECO:0007669"/>
    <property type="project" value="TreeGrafter"/>
</dbReference>
<reference evidence="6 7" key="1">
    <citation type="submission" date="2020-08" db="EMBL/GenBank/DDBJ databases">
        <title>Genomic Encyclopedia of Type Strains, Phase IV (KMG-IV): sequencing the most valuable type-strain genomes for metagenomic binning, comparative biology and taxonomic classification.</title>
        <authorList>
            <person name="Goeker M."/>
        </authorList>
    </citation>
    <scope>NUCLEOTIDE SEQUENCE [LARGE SCALE GENOMIC DNA]</scope>
    <source>
        <strain evidence="6 7">DSM 26287</strain>
    </source>
</reference>
<dbReference type="InterPro" id="IPR036390">
    <property type="entry name" value="WH_DNA-bd_sf"/>
</dbReference>
<dbReference type="FunFam" id="1.10.10.10:FF:000001">
    <property type="entry name" value="LysR family transcriptional regulator"/>
    <property type="match status" value="1"/>
</dbReference>
<dbReference type="PRINTS" id="PR00039">
    <property type="entry name" value="HTHLYSR"/>
</dbReference>
<evidence type="ECO:0000256" key="3">
    <source>
        <dbReference type="ARBA" id="ARBA00023125"/>
    </source>
</evidence>
<evidence type="ECO:0000313" key="6">
    <source>
        <dbReference type="EMBL" id="MBB6544383.1"/>
    </source>
</evidence>
<evidence type="ECO:0000256" key="1">
    <source>
        <dbReference type="ARBA" id="ARBA00009437"/>
    </source>
</evidence>
<dbReference type="InterPro" id="IPR058163">
    <property type="entry name" value="LysR-type_TF_proteobact-type"/>
</dbReference>
<dbReference type="Proteomes" id="UP000537141">
    <property type="component" value="Unassembled WGS sequence"/>
</dbReference>
<evidence type="ECO:0000256" key="4">
    <source>
        <dbReference type="ARBA" id="ARBA00023163"/>
    </source>
</evidence>
<proteinExistence type="inferred from homology"/>
<evidence type="ECO:0000313" key="7">
    <source>
        <dbReference type="Proteomes" id="UP000537141"/>
    </source>
</evidence>
<comment type="similarity">
    <text evidence="1">Belongs to the LysR transcriptional regulatory family.</text>
</comment>
<dbReference type="Pfam" id="PF00126">
    <property type="entry name" value="HTH_1"/>
    <property type="match status" value="1"/>
</dbReference>
<dbReference type="InterPro" id="IPR036388">
    <property type="entry name" value="WH-like_DNA-bd_sf"/>
</dbReference>
<dbReference type="AlphaFoldDB" id="A0A7X0NJ21"/>
<evidence type="ECO:0000259" key="5">
    <source>
        <dbReference type="PROSITE" id="PS50931"/>
    </source>
</evidence>
<keyword evidence="4" id="KW-0804">Transcription</keyword>
<dbReference type="CDD" id="cd08432">
    <property type="entry name" value="PBP2_GcdR_TrpI_HvrB_AmpR_like"/>
    <property type="match status" value="1"/>
</dbReference>
<keyword evidence="7" id="KW-1185">Reference proteome</keyword>
<dbReference type="PANTHER" id="PTHR30537">
    <property type="entry name" value="HTH-TYPE TRANSCRIPTIONAL REGULATOR"/>
    <property type="match status" value="1"/>
</dbReference>
<dbReference type="GO" id="GO:0043565">
    <property type="term" value="F:sequence-specific DNA binding"/>
    <property type="evidence" value="ECO:0007669"/>
    <property type="project" value="TreeGrafter"/>
</dbReference>
<keyword evidence="2" id="KW-0805">Transcription regulation</keyword>
<feature type="domain" description="HTH lysR-type" evidence="5">
    <location>
        <begin position="6"/>
        <end position="63"/>
    </location>
</feature>
<comment type="caution">
    <text evidence="6">The sequence shown here is derived from an EMBL/GenBank/DDBJ whole genome shotgun (WGS) entry which is preliminary data.</text>
</comment>
<name>A0A7X0NJ21_9GAMM</name>
<dbReference type="GO" id="GO:0003700">
    <property type="term" value="F:DNA-binding transcription factor activity"/>
    <property type="evidence" value="ECO:0007669"/>
    <property type="project" value="InterPro"/>
</dbReference>
<dbReference type="Gene3D" id="3.40.190.10">
    <property type="entry name" value="Periplasmic binding protein-like II"/>
    <property type="match status" value="2"/>
</dbReference>
<dbReference type="RefSeq" id="WP_286288014.1">
    <property type="nucleotide sequence ID" value="NZ_AP027362.1"/>
</dbReference>
<organism evidence="6 7">
    <name type="scientific">Thalassotalea piscium</name>
    <dbReference type="NCBI Taxonomy" id="1230533"/>
    <lineage>
        <taxon>Bacteria</taxon>
        <taxon>Pseudomonadati</taxon>
        <taxon>Pseudomonadota</taxon>
        <taxon>Gammaproteobacteria</taxon>
        <taxon>Alteromonadales</taxon>
        <taxon>Colwelliaceae</taxon>
        <taxon>Thalassotalea</taxon>
    </lineage>
</organism>
<dbReference type="Gene3D" id="1.10.10.10">
    <property type="entry name" value="Winged helix-like DNA-binding domain superfamily/Winged helix DNA-binding domain"/>
    <property type="match status" value="1"/>
</dbReference>
<dbReference type="SUPFAM" id="SSF53850">
    <property type="entry name" value="Periplasmic binding protein-like II"/>
    <property type="match status" value="1"/>
</dbReference>
<dbReference type="InterPro" id="IPR005119">
    <property type="entry name" value="LysR_subst-bd"/>
</dbReference>
<accession>A0A7X0NJ21</accession>
<gene>
    <name evidence="6" type="ORF">HNQ55_002912</name>
</gene>
<sequence>MSIAGNTLSGLSTFSVVASCGSFTQAASYLNITTGAVSQQISLLEERLSFKLFERHSRGIRLTNSGSQLLRVVESSFDDIVQTIDNIKRNPIIGGEIRLKLTPSFAFKWLVPRLQNFYSLYPNISIHTFAERALVDHRNSSFDLAIDYGQSPYVYANSQLLLAEQLIPVMSPSYYKRFNWHDNSQENVNNIWQKVTLLHDAMPWEGAEKYIEWQYWFNTMNIKTEYNKGHFFNRTDMAMAAAEAGLGIAMARYALVAEDFKHKRLVSPFKPVAANAGYYLIKHHSSPSIECFSQWLLTQSN</sequence>
<dbReference type="PANTHER" id="PTHR30537:SF32">
    <property type="entry name" value="HTH-TYPE TRANSCRIPTIONAL REGULATOR DSDC"/>
    <property type="match status" value="1"/>
</dbReference>
<dbReference type="PROSITE" id="PS50931">
    <property type="entry name" value="HTH_LYSR"/>
    <property type="match status" value="1"/>
</dbReference>
<dbReference type="EMBL" id="JACHHU010000028">
    <property type="protein sequence ID" value="MBB6544383.1"/>
    <property type="molecule type" value="Genomic_DNA"/>
</dbReference>
<dbReference type="InterPro" id="IPR000847">
    <property type="entry name" value="LysR_HTH_N"/>
</dbReference>
<dbReference type="Pfam" id="PF03466">
    <property type="entry name" value="LysR_substrate"/>
    <property type="match status" value="2"/>
</dbReference>